<dbReference type="PANTHER" id="PTHR43395:SF1">
    <property type="entry name" value="CHEMOTAXIS PROTEIN CHEA"/>
    <property type="match status" value="1"/>
</dbReference>
<evidence type="ECO:0000256" key="2">
    <source>
        <dbReference type="ARBA" id="ARBA00012438"/>
    </source>
</evidence>
<dbReference type="PROSITE" id="PS50109">
    <property type="entry name" value="HIS_KIN"/>
    <property type="match status" value="1"/>
</dbReference>
<feature type="domain" description="Histidine kinase" evidence="13">
    <location>
        <begin position="311"/>
        <end position="557"/>
    </location>
</feature>
<dbReference type="EMBL" id="JAGSCS010000006">
    <property type="protein sequence ID" value="MBR0575984.1"/>
    <property type="molecule type" value="Genomic_DNA"/>
</dbReference>
<dbReference type="Pfam" id="PF02895">
    <property type="entry name" value="H-kinase_dim"/>
    <property type="match status" value="1"/>
</dbReference>
<dbReference type="Proteomes" id="UP000675379">
    <property type="component" value="Unassembled WGS sequence"/>
</dbReference>
<evidence type="ECO:0000259" key="13">
    <source>
        <dbReference type="PROSITE" id="PS50109"/>
    </source>
</evidence>
<name>A0A941HQ20_9CLOT</name>
<dbReference type="InterPro" id="IPR051315">
    <property type="entry name" value="Bact_Chemotaxis_CheA"/>
</dbReference>
<dbReference type="CDD" id="cd00088">
    <property type="entry name" value="HPT"/>
    <property type="match status" value="1"/>
</dbReference>
<dbReference type="InterPro" id="IPR010808">
    <property type="entry name" value="CheA_P2-bd"/>
</dbReference>
<dbReference type="Gene3D" id="2.30.30.40">
    <property type="entry name" value="SH3 Domains"/>
    <property type="match status" value="1"/>
</dbReference>
<dbReference type="SUPFAM" id="SSF55874">
    <property type="entry name" value="ATPase domain of HSP90 chaperone/DNA topoisomerase II/histidine kinase"/>
    <property type="match status" value="1"/>
</dbReference>
<dbReference type="PROSITE" id="PS50894">
    <property type="entry name" value="HPT"/>
    <property type="match status" value="1"/>
</dbReference>
<dbReference type="CDD" id="cd00731">
    <property type="entry name" value="CheA_reg"/>
    <property type="match status" value="1"/>
</dbReference>
<feature type="domain" description="CheW-like" evidence="14">
    <location>
        <begin position="559"/>
        <end position="690"/>
    </location>
</feature>
<comment type="catalytic activity">
    <reaction evidence="1">
        <text>ATP + protein L-histidine = ADP + protein N-phospho-L-histidine.</text>
        <dbReference type="EC" id="2.7.13.3"/>
    </reaction>
</comment>
<dbReference type="Gene3D" id="1.10.287.560">
    <property type="entry name" value="Histidine kinase CheA-like, homodimeric domain"/>
    <property type="match status" value="1"/>
</dbReference>
<dbReference type="Pfam" id="PF01584">
    <property type="entry name" value="CheW"/>
    <property type="match status" value="1"/>
</dbReference>
<dbReference type="InterPro" id="IPR004358">
    <property type="entry name" value="Sig_transdc_His_kin-like_C"/>
</dbReference>
<dbReference type="SMART" id="SM01231">
    <property type="entry name" value="H-kinase_dim"/>
    <property type="match status" value="1"/>
</dbReference>
<dbReference type="InterPro" id="IPR037052">
    <property type="entry name" value="CheA-like_P2_sf"/>
</dbReference>
<reference evidence="16" key="1">
    <citation type="submission" date="2021-04" db="EMBL/GenBank/DDBJ databases">
        <title>Proteiniclasticum sedimins sp. nov., an obligate anaerobic bacterium isolated from anaerobic sludge.</title>
        <authorList>
            <person name="Liu J."/>
        </authorList>
    </citation>
    <scope>NUCLEOTIDE SEQUENCE</scope>
    <source>
        <strain evidence="16">BAD-10</strain>
    </source>
</reference>
<dbReference type="InterPro" id="IPR035891">
    <property type="entry name" value="CheY-binding_CheA"/>
</dbReference>
<evidence type="ECO:0000313" key="17">
    <source>
        <dbReference type="Proteomes" id="UP000675379"/>
    </source>
</evidence>
<dbReference type="EC" id="2.7.13.3" evidence="2"/>
<keyword evidence="7" id="KW-0547">Nucleotide-binding</keyword>
<dbReference type="Gene3D" id="1.20.120.160">
    <property type="entry name" value="HPT domain"/>
    <property type="match status" value="1"/>
</dbReference>
<comment type="caution">
    <text evidence="16">The sequence shown here is derived from an EMBL/GenBank/DDBJ whole genome shotgun (WGS) entry which is preliminary data.</text>
</comment>
<dbReference type="InterPro" id="IPR002545">
    <property type="entry name" value="CheW-lke_dom"/>
</dbReference>
<dbReference type="SMART" id="SM00260">
    <property type="entry name" value="CheW"/>
    <property type="match status" value="1"/>
</dbReference>
<dbReference type="GO" id="GO:0000155">
    <property type="term" value="F:phosphorelay sensor kinase activity"/>
    <property type="evidence" value="ECO:0007669"/>
    <property type="project" value="InterPro"/>
</dbReference>
<dbReference type="InterPro" id="IPR036097">
    <property type="entry name" value="HisK_dim/P_sf"/>
</dbReference>
<dbReference type="InterPro" id="IPR008207">
    <property type="entry name" value="Sig_transdc_His_kin_Hpt_dom"/>
</dbReference>
<evidence type="ECO:0000256" key="7">
    <source>
        <dbReference type="ARBA" id="ARBA00022741"/>
    </source>
</evidence>
<dbReference type="Gene3D" id="3.30.565.10">
    <property type="entry name" value="Histidine kinase-like ATPase, C-terminal domain"/>
    <property type="match status" value="1"/>
</dbReference>
<evidence type="ECO:0000313" key="16">
    <source>
        <dbReference type="EMBL" id="MBR0575984.1"/>
    </source>
</evidence>
<dbReference type="Gene3D" id="3.30.70.1110">
    <property type="entry name" value="Histidine kinase CheA-like, P2 response regulator-binding domain"/>
    <property type="match status" value="1"/>
</dbReference>
<evidence type="ECO:0000256" key="1">
    <source>
        <dbReference type="ARBA" id="ARBA00000085"/>
    </source>
</evidence>
<dbReference type="SUPFAM" id="SSF55052">
    <property type="entry name" value="CheY-binding domain of CheA"/>
    <property type="match status" value="1"/>
</dbReference>
<proteinExistence type="predicted"/>
<dbReference type="PANTHER" id="PTHR43395">
    <property type="entry name" value="SENSOR HISTIDINE KINASE CHEA"/>
    <property type="match status" value="1"/>
</dbReference>
<dbReference type="CDD" id="cd16916">
    <property type="entry name" value="HATPase_CheA-like"/>
    <property type="match status" value="1"/>
</dbReference>
<dbReference type="InterPro" id="IPR003594">
    <property type="entry name" value="HATPase_dom"/>
</dbReference>
<evidence type="ECO:0000256" key="8">
    <source>
        <dbReference type="ARBA" id="ARBA00022777"/>
    </source>
</evidence>
<organism evidence="16 17">
    <name type="scientific">Proteiniclasticum sediminis</name>
    <dbReference type="NCBI Taxonomy" id="2804028"/>
    <lineage>
        <taxon>Bacteria</taxon>
        <taxon>Bacillati</taxon>
        <taxon>Bacillota</taxon>
        <taxon>Clostridia</taxon>
        <taxon>Eubacteriales</taxon>
        <taxon>Clostridiaceae</taxon>
        <taxon>Proteiniclasticum</taxon>
    </lineage>
</organism>
<evidence type="ECO:0000256" key="10">
    <source>
        <dbReference type="ARBA" id="ARBA00023012"/>
    </source>
</evidence>
<evidence type="ECO:0000256" key="4">
    <source>
        <dbReference type="ARBA" id="ARBA00022500"/>
    </source>
</evidence>
<feature type="modified residue" description="Phosphohistidine" evidence="11">
    <location>
        <position position="47"/>
    </location>
</feature>
<dbReference type="GO" id="GO:0006935">
    <property type="term" value="P:chemotaxis"/>
    <property type="evidence" value="ECO:0007669"/>
    <property type="project" value="UniProtKB-KW"/>
</dbReference>
<dbReference type="GO" id="GO:0005737">
    <property type="term" value="C:cytoplasm"/>
    <property type="evidence" value="ECO:0007669"/>
    <property type="project" value="InterPro"/>
</dbReference>
<dbReference type="SUPFAM" id="SSF47226">
    <property type="entry name" value="Histidine-containing phosphotransfer domain, HPT domain"/>
    <property type="match status" value="1"/>
</dbReference>
<evidence type="ECO:0000256" key="9">
    <source>
        <dbReference type="ARBA" id="ARBA00022840"/>
    </source>
</evidence>
<keyword evidence="4" id="KW-0145">Chemotaxis</keyword>
<keyword evidence="9" id="KW-0067">ATP-binding</keyword>
<dbReference type="InterPro" id="IPR037006">
    <property type="entry name" value="CheA-like_homodim_sf"/>
</dbReference>
<evidence type="ECO:0000256" key="6">
    <source>
        <dbReference type="ARBA" id="ARBA00022679"/>
    </source>
</evidence>
<evidence type="ECO:0000256" key="3">
    <source>
        <dbReference type="ARBA" id="ARBA00021495"/>
    </source>
</evidence>
<dbReference type="Pfam" id="PF07194">
    <property type="entry name" value="P2"/>
    <property type="match status" value="1"/>
</dbReference>
<dbReference type="PRINTS" id="PR00344">
    <property type="entry name" value="BCTRLSENSOR"/>
</dbReference>
<dbReference type="Pfam" id="PF01627">
    <property type="entry name" value="Hpt"/>
    <property type="match status" value="1"/>
</dbReference>
<dbReference type="GO" id="GO:0005524">
    <property type="term" value="F:ATP binding"/>
    <property type="evidence" value="ECO:0007669"/>
    <property type="project" value="UniProtKB-KW"/>
</dbReference>
<dbReference type="SMART" id="SM00387">
    <property type="entry name" value="HATPase_c"/>
    <property type="match status" value="1"/>
</dbReference>
<dbReference type="SMART" id="SM00073">
    <property type="entry name" value="HPT"/>
    <property type="match status" value="1"/>
</dbReference>
<evidence type="ECO:0000259" key="14">
    <source>
        <dbReference type="PROSITE" id="PS50851"/>
    </source>
</evidence>
<dbReference type="InterPro" id="IPR036890">
    <property type="entry name" value="HATPase_C_sf"/>
</dbReference>
<dbReference type="RefSeq" id="WP_211800699.1">
    <property type="nucleotide sequence ID" value="NZ_JAGSCS010000006.1"/>
</dbReference>
<feature type="region of interest" description="Disordered" evidence="12">
    <location>
        <begin position="279"/>
        <end position="313"/>
    </location>
</feature>
<feature type="domain" description="HPt" evidence="15">
    <location>
        <begin position="1"/>
        <end position="104"/>
    </location>
</feature>
<keyword evidence="6" id="KW-0808">Transferase</keyword>
<dbReference type="PROSITE" id="PS50851">
    <property type="entry name" value="CHEW"/>
    <property type="match status" value="1"/>
</dbReference>
<protein>
    <recommendedName>
        <fullName evidence="3">Chemotaxis protein CheA</fullName>
        <ecNumber evidence="2">2.7.13.3</ecNumber>
    </recommendedName>
</protein>
<dbReference type="InterPro" id="IPR005467">
    <property type="entry name" value="His_kinase_dom"/>
</dbReference>
<evidence type="ECO:0000256" key="12">
    <source>
        <dbReference type="SAM" id="MobiDB-lite"/>
    </source>
</evidence>
<keyword evidence="10" id="KW-0902">Two-component regulatory system</keyword>
<accession>A0A941HQ20</accession>
<dbReference type="SUPFAM" id="SSF50341">
    <property type="entry name" value="CheW-like"/>
    <property type="match status" value="1"/>
</dbReference>
<dbReference type="AlphaFoldDB" id="A0A941HQ20"/>
<dbReference type="InterPro" id="IPR004105">
    <property type="entry name" value="CheA-like_dim"/>
</dbReference>
<keyword evidence="8" id="KW-0418">Kinase</keyword>
<evidence type="ECO:0000256" key="11">
    <source>
        <dbReference type="PROSITE-ProRule" id="PRU00110"/>
    </source>
</evidence>
<gene>
    <name evidence="16" type="ORF">KCG48_06475</name>
</gene>
<dbReference type="FunFam" id="3.30.565.10:FF:000016">
    <property type="entry name" value="Chemotaxis protein CheA, putative"/>
    <property type="match status" value="1"/>
</dbReference>
<evidence type="ECO:0000256" key="5">
    <source>
        <dbReference type="ARBA" id="ARBA00022553"/>
    </source>
</evidence>
<dbReference type="InterPro" id="IPR036641">
    <property type="entry name" value="HPT_dom_sf"/>
</dbReference>
<dbReference type="Pfam" id="PF02518">
    <property type="entry name" value="HATPase_c"/>
    <property type="match status" value="1"/>
</dbReference>
<keyword evidence="5 11" id="KW-0597">Phosphoprotein</keyword>
<keyword evidence="17" id="KW-1185">Reference proteome</keyword>
<dbReference type="InterPro" id="IPR036061">
    <property type="entry name" value="CheW-like_dom_sf"/>
</dbReference>
<dbReference type="SUPFAM" id="SSF47384">
    <property type="entry name" value="Homodimeric domain of signal transducing histidine kinase"/>
    <property type="match status" value="1"/>
</dbReference>
<evidence type="ECO:0000259" key="15">
    <source>
        <dbReference type="PROSITE" id="PS50894"/>
    </source>
</evidence>
<sequence>MDDNIKYRELFFEETDEYLQKLNENLLLLEKDDQSPEILEEIFRSAHTLKGMAATMGYTAMTELTHRMENVLELFRKGKAQVTSEALTVIFHCLDQLSEIVEDLREENEPVYDMAKLFLELENLCAEAPEVQVIETPAVEESSLEEMPIGEIDASVIRSALEKGYLAYRITVLVNPNCMLKGARAYLVVNRLEQEGEIMGTLPQAEELEDGNFDKGFQLLYITKSRQEVVEESILNVAEIDGVVIHALTLEDLPQSPAVLAKPRGAVVTNLAETIKTETPAAVPVKEPKAEGPAGNKADSKVETKNGNGAHGSQSIRVDLSRLDSFMNLVSELVIYRTRLEEISQKQGNGEITEPLEQVARITSDLQDLVLKIRMQPVNVVFNRFPRMVRDLSQELGKDMELLIEGEETELDRTVVSELGEPLVHLLRNAADHGIETAEEREKKGKPAHGKIHLLAYQEGNSVVIKVSDDGQGIDPERIRESAERKGISTEGLDRGGLIQLIFNSGFSTNTEVTNISGRGVGMDVVKQKITSLGGSIEVLSQINVGTTFVIRLPLTLSIIQALMVHVGRETFALPLGFIEKVVALKEGDIKAAHSGEIYIHREKVIPVVRVSELLNIKAREGTQHIILVSIGGRPFGLVVDELMGQQEIVIKKLSGSLGKMKEYLGASILGNGDITLILDVGNLVQGKGETLE</sequence>